<reference evidence="2 3" key="1">
    <citation type="submission" date="2019-12" db="EMBL/GenBank/DDBJ databases">
        <authorList>
            <person name="Alioto T."/>
            <person name="Alioto T."/>
            <person name="Gomez Garrido J."/>
        </authorList>
    </citation>
    <scope>NUCLEOTIDE SEQUENCE [LARGE SCALE GENOMIC DNA]</scope>
</reference>
<sequence>MCAVSQELARRARLLAVRVRVCVFAGGKTWRPGPGHTQPAAYWWRVAAQNSSRSFARPAHTLSSARRLQHTHRHTLASGSRPGRHAGKAGKARQGKARQGGHENRADRARQTVKHALEPRDRKRKPAEHNRSSRCRRLGPTLREVEPPTQEEVKRRRRRGLGETQTNNSIKHKHNQSSSSTSSSPAATSDLDILSLLLISV</sequence>
<organism evidence="2 3">
    <name type="scientific">Olea europaea subsp. europaea</name>
    <dbReference type="NCBI Taxonomy" id="158383"/>
    <lineage>
        <taxon>Eukaryota</taxon>
        <taxon>Viridiplantae</taxon>
        <taxon>Streptophyta</taxon>
        <taxon>Embryophyta</taxon>
        <taxon>Tracheophyta</taxon>
        <taxon>Spermatophyta</taxon>
        <taxon>Magnoliopsida</taxon>
        <taxon>eudicotyledons</taxon>
        <taxon>Gunneridae</taxon>
        <taxon>Pentapetalae</taxon>
        <taxon>asterids</taxon>
        <taxon>lamiids</taxon>
        <taxon>Lamiales</taxon>
        <taxon>Oleaceae</taxon>
        <taxon>Oleeae</taxon>
        <taxon>Olea</taxon>
    </lineage>
</organism>
<evidence type="ECO:0000313" key="3">
    <source>
        <dbReference type="Proteomes" id="UP000594638"/>
    </source>
</evidence>
<dbReference type="AlphaFoldDB" id="A0A8S0TKY5"/>
<gene>
    <name evidence="2" type="ORF">OLEA9_A106010</name>
</gene>
<dbReference type="Gramene" id="OE9A106010T1">
    <property type="protein sequence ID" value="OE9A106010C1"/>
    <property type="gene ID" value="OE9A106010"/>
</dbReference>
<dbReference type="EMBL" id="CACTIH010007260">
    <property type="protein sequence ID" value="CAA3006465.1"/>
    <property type="molecule type" value="Genomic_DNA"/>
</dbReference>
<name>A0A8S0TKY5_OLEEU</name>
<evidence type="ECO:0000313" key="2">
    <source>
        <dbReference type="EMBL" id="CAA3006465.1"/>
    </source>
</evidence>
<evidence type="ECO:0000256" key="1">
    <source>
        <dbReference type="SAM" id="MobiDB-lite"/>
    </source>
</evidence>
<feature type="compositionally biased region" description="Basic and acidic residues" evidence="1">
    <location>
        <begin position="100"/>
        <end position="131"/>
    </location>
</feature>
<protein>
    <submittedName>
        <fullName evidence="2">Uncharacterized protein</fullName>
    </submittedName>
</protein>
<feature type="region of interest" description="Disordered" evidence="1">
    <location>
        <begin position="63"/>
        <end position="189"/>
    </location>
</feature>
<keyword evidence="3" id="KW-1185">Reference proteome</keyword>
<comment type="caution">
    <text evidence="2">The sequence shown here is derived from an EMBL/GenBank/DDBJ whole genome shotgun (WGS) entry which is preliminary data.</text>
</comment>
<accession>A0A8S0TKY5</accession>
<proteinExistence type="predicted"/>
<feature type="compositionally biased region" description="Low complexity" evidence="1">
    <location>
        <begin position="177"/>
        <end position="189"/>
    </location>
</feature>
<feature type="compositionally biased region" description="Basic residues" evidence="1">
    <location>
        <begin position="82"/>
        <end position="96"/>
    </location>
</feature>
<feature type="compositionally biased region" description="Basic and acidic residues" evidence="1">
    <location>
        <begin position="143"/>
        <end position="154"/>
    </location>
</feature>
<dbReference type="Proteomes" id="UP000594638">
    <property type="component" value="Unassembled WGS sequence"/>
</dbReference>